<gene>
    <name evidence="1" type="ORF">MCOL2_06697</name>
</gene>
<dbReference type="EMBL" id="AODM01000020">
    <property type="protein sequence ID" value="EUJ59080.1"/>
    <property type="molecule type" value="Genomic_DNA"/>
</dbReference>
<keyword evidence="1" id="KW-0067">ATP-binding</keyword>
<sequence length="41" mass="5057">MPLLEVEHLTGGYTKRPVLKNISFKIEEKTNYRTYWIKWSW</sequence>
<organism evidence="1 2">
    <name type="scientific">Listeria fleischmannii FSL S10-1203</name>
    <dbReference type="NCBI Taxonomy" id="1265822"/>
    <lineage>
        <taxon>Bacteria</taxon>
        <taxon>Bacillati</taxon>
        <taxon>Bacillota</taxon>
        <taxon>Bacilli</taxon>
        <taxon>Bacillales</taxon>
        <taxon>Listeriaceae</taxon>
        <taxon>Listeria</taxon>
    </lineage>
</organism>
<comment type="caution">
    <text evidence="1">The sequence shown here is derived from an EMBL/GenBank/DDBJ whole genome shotgun (WGS) entry which is preliminary data.</text>
</comment>
<evidence type="ECO:0000313" key="1">
    <source>
        <dbReference type="EMBL" id="EUJ59080.1"/>
    </source>
</evidence>
<proteinExistence type="predicted"/>
<dbReference type="AlphaFoldDB" id="W7DZP3"/>
<protein>
    <submittedName>
        <fullName evidence="1">ABC transporter ATP-binding protein</fullName>
    </submittedName>
</protein>
<dbReference type="GO" id="GO:0005524">
    <property type="term" value="F:ATP binding"/>
    <property type="evidence" value="ECO:0007669"/>
    <property type="project" value="UniProtKB-KW"/>
</dbReference>
<reference evidence="1 2" key="1">
    <citation type="submission" date="2012-12" db="EMBL/GenBank/DDBJ databases">
        <title>Novel taxa of Listeriaceae from agricultural environments in the United States.</title>
        <authorList>
            <person name="den Bakker H.C."/>
            <person name="Allred A."/>
            <person name="Warchocki S."/>
            <person name="Wright E.M."/>
            <person name="Burrell A."/>
            <person name="Nightingale K.K."/>
            <person name="Kephart D."/>
            <person name="Wiedmann M."/>
        </authorList>
    </citation>
    <scope>NUCLEOTIDE SEQUENCE [LARGE SCALE GENOMIC DNA]</scope>
    <source>
        <strain evidence="1 2">FSL S10-1203</strain>
    </source>
</reference>
<evidence type="ECO:0000313" key="2">
    <source>
        <dbReference type="Proteomes" id="UP000019241"/>
    </source>
</evidence>
<name>W7DZP3_9LIST</name>
<keyword evidence="1" id="KW-0547">Nucleotide-binding</keyword>
<dbReference type="Proteomes" id="UP000019241">
    <property type="component" value="Unassembled WGS sequence"/>
</dbReference>
<dbReference type="PATRIC" id="fig|1265822.4.peg.1368"/>
<accession>W7DZP3</accession>